<dbReference type="SUPFAM" id="SSF52402">
    <property type="entry name" value="Adenine nucleotide alpha hydrolases-like"/>
    <property type="match status" value="1"/>
</dbReference>
<reference evidence="2 3" key="1">
    <citation type="journal article" date="2016" name="G3 (Bethesda)">
        <title>First Draft Assembly and Annotation of the Genome of a California Endemic Oak Quercus lobata Nee (Fagaceae).</title>
        <authorList>
            <person name="Sork V.L."/>
            <person name="Fitz-Gibbon S.T."/>
            <person name="Puiu D."/>
            <person name="Crepeau M."/>
            <person name="Gugger P.F."/>
            <person name="Sherman R."/>
            <person name="Stevens K."/>
            <person name="Langley C.H."/>
            <person name="Pellegrini M."/>
            <person name="Salzberg S.L."/>
        </authorList>
    </citation>
    <scope>NUCLEOTIDE SEQUENCE [LARGE SCALE GENOMIC DNA]</scope>
    <source>
        <strain evidence="2 3">cv. SW786</strain>
    </source>
</reference>
<evidence type="ECO:0000313" key="2">
    <source>
        <dbReference type="EnsemblPlants" id="QL06p021551:mrna"/>
    </source>
</evidence>
<dbReference type="EMBL" id="LRBV02000006">
    <property type="status" value="NOT_ANNOTATED_CDS"/>
    <property type="molecule type" value="Genomic_DNA"/>
</dbReference>
<feature type="compositionally biased region" description="Gly residues" evidence="1">
    <location>
        <begin position="8"/>
        <end position="26"/>
    </location>
</feature>
<feature type="region of interest" description="Disordered" evidence="1">
    <location>
        <begin position="1"/>
        <end position="28"/>
    </location>
</feature>
<keyword evidence="3" id="KW-1185">Reference proteome</keyword>
<dbReference type="RefSeq" id="XP_030973338.1">
    <property type="nucleotide sequence ID" value="XM_031117478.1"/>
</dbReference>
<dbReference type="InParanoid" id="A0A7N2LXT8"/>
<dbReference type="InterPro" id="IPR014729">
    <property type="entry name" value="Rossmann-like_a/b/a_fold"/>
</dbReference>
<feature type="compositionally biased region" description="Low complexity" evidence="1">
    <location>
        <begin position="88"/>
        <end position="103"/>
    </location>
</feature>
<dbReference type="OMA" id="MKHACEA"/>
<dbReference type="EnsemblPlants" id="QL06p021551:mrna">
    <property type="protein sequence ID" value="QL06p021551:mrna"/>
    <property type="gene ID" value="QL06p021551"/>
</dbReference>
<proteinExistence type="predicted"/>
<feature type="region of interest" description="Disordered" evidence="1">
    <location>
        <begin position="88"/>
        <end position="109"/>
    </location>
</feature>
<dbReference type="PANTHER" id="PTHR47867:SF1">
    <property type="entry name" value="ADENINE NUCLEOTIDE ALPHA HYDROLASES-LIKE SUPERFAMILY PROTEIN"/>
    <property type="match status" value="1"/>
</dbReference>
<dbReference type="KEGG" id="qlo:115993537"/>
<dbReference type="GeneID" id="115993537"/>
<sequence length="229" mass="24629">MINNINSTGGGPCTAPMQGGGSGNGTGNPPALRKVMVVAEPNRESVVALQYALSHVLFEQDELILLHVENQNPSWKYTFSTFLKRPSVGSSSSSSSSSSNMGSSEGGGSCGAVPVDVDFLEEMKSACKVAHPKVRVRVERVEMEGKDKANTILFQSHQLGIDVIVIGQRRSLSTAILGHKRPLRGTKVVDTAEYLIENSKCTCVAVQKKGQNAGFLLNTKTHRNFWLLA</sequence>
<evidence type="ECO:0000256" key="1">
    <source>
        <dbReference type="SAM" id="MobiDB-lite"/>
    </source>
</evidence>
<dbReference type="PANTHER" id="PTHR47867">
    <property type="entry name" value="ADENINE NUCLEOTIDE ALPHA HYDROLASES-LIKE SUPERFAMILY PROTEIN"/>
    <property type="match status" value="1"/>
</dbReference>
<dbReference type="Gene3D" id="3.40.50.620">
    <property type="entry name" value="HUPs"/>
    <property type="match status" value="1"/>
</dbReference>
<protein>
    <recommendedName>
        <fullName evidence="4">UspA domain-containing protein</fullName>
    </recommendedName>
</protein>
<evidence type="ECO:0008006" key="4">
    <source>
        <dbReference type="Google" id="ProtNLM"/>
    </source>
</evidence>
<name>A0A7N2LXT8_QUELO</name>
<dbReference type="OrthoDB" id="786029at2759"/>
<organism evidence="2 3">
    <name type="scientific">Quercus lobata</name>
    <name type="common">Valley oak</name>
    <dbReference type="NCBI Taxonomy" id="97700"/>
    <lineage>
        <taxon>Eukaryota</taxon>
        <taxon>Viridiplantae</taxon>
        <taxon>Streptophyta</taxon>
        <taxon>Embryophyta</taxon>
        <taxon>Tracheophyta</taxon>
        <taxon>Spermatophyta</taxon>
        <taxon>Magnoliopsida</taxon>
        <taxon>eudicotyledons</taxon>
        <taxon>Gunneridae</taxon>
        <taxon>Pentapetalae</taxon>
        <taxon>rosids</taxon>
        <taxon>fabids</taxon>
        <taxon>Fagales</taxon>
        <taxon>Fagaceae</taxon>
        <taxon>Quercus</taxon>
    </lineage>
</organism>
<dbReference type="AlphaFoldDB" id="A0A7N2LXT8"/>
<dbReference type="Gramene" id="QL06p021551:mrna">
    <property type="protein sequence ID" value="QL06p021551:mrna"/>
    <property type="gene ID" value="QL06p021551"/>
</dbReference>
<dbReference type="Proteomes" id="UP000594261">
    <property type="component" value="Chromosome 6"/>
</dbReference>
<gene>
    <name evidence="2" type="primary">LOC115993537</name>
</gene>
<evidence type="ECO:0000313" key="3">
    <source>
        <dbReference type="Proteomes" id="UP000594261"/>
    </source>
</evidence>
<reference evidence="2" key="2">
    <citation type="submission" date="2021-01" db="UniProtKB">
        <authorList>
            <consortium name="EnsemblPlants"/>
        </authorList>
    </citation>
    <scope>IDENTIFICATION</scope>
</reference>
<accession>A0A7N2LXT8</accession>